<comment type="similarity">
    <text evidence="2">Belongs to the peptidase C19 family.</text>
</comment>
<dbReference type="PROSITE" id="PS50235">
    <property type="entry name" value="USP_3"/>
    <property type="match status" value="1"/>
</dbReference>
<dbReference type="InterPro" id="IPR038765">
    <property type="entry name" value="Papain-like_cys_pep_sf"/>
</dbReference>
<dbReference type="STRING" id="102285.A0A0R3TU96"/>
<evidence type="ECO:0000256" key="6">
    <source>
        <dbReference type="ARBA" id="ARBA00022801"/>
    </source>
</evidence>
<accession>A0A0R3TU96</accession>
<feature type="region of interest" description="Disordered" evidence="8">
    <location>
        <begin position="368"/>
        <end position="411"/>
    </location>
</feature>
<dbReference type="GO" id="GO:0016579">
    <property type="term" value="P:protein deubiquitination"/>
    <property type="evidence" value="ECO:0007669"/>
    <property type="project" value="InterPro"/>
</dbReference>
<keyword evidence="7" id="KW-0788">Thiol protease</keyword>
<keyword evidence="5" id="KW-0833">Ubl conjugation pathway</keyword>
<sequence>MSKKLERRFWCLLTLTSPEDVSESHIFEIYKLGKDPCTFSACRTMCETNIRCLNGLYKVEKKNDNRVEPTDQTVENNSPYLGLRNLGNTCYLNIFLQLYYHMPEFRRLIYEFDVKDYASQAIFKDLKLIFGQLQLKIEGPVDPSNIAATLDLVPTIQQDAPEFHSLFLSLLGECCSNIPSLFKGFDAYETRCKNCDYLSRSYSGCLQVKSTEESLEGTNQYSCSNCNGKRDGSRRRRIISTPKYINFHLMRFRMRDDMSREKITDRFRFPDFLDMAPFVSGDTPSTEKRATNQNLKYLCFCIMLHIGSQPTAGHYICLIRCREGQKTVWKVCNDEFAFTIADEDFDASLFSTSITSYSAYTSRLQNAASKAQAKEKERRSSVGRRSSRGRKSVGEVDGEGKDTETATPVADGYHSSTTAYLIIYRRMEEGEAKGDYGTAKWEVEVPEEVRLEIEEMDYHKRMEKAREKEVTLMRPAWRMRLFDLLRASISPKRPKWSSDDSFASFSDICLVPTRWLKKWFNNPDILPPQLLDSNGGKILPLAGDATFELKPFLCRHNHISPTSSLESIRAISPHQLDVALQCAKSRTYSDVPKESTKGPSCLSREALDLLSPCVQCIRHRVTDNRFTEVCDTITKEMRNWKKVSKDGTYPFDGSSATDGEHPLVYFVGTKSFATWRSLAQTHYSKALESTEPVPTEFNKDAVCPHGELMVESCRIVSPSIWHRIRSLFNPPFSGFPTEINEYTSNLVKDAKCFECCSTLSSLKLKAKHEMKKMGSILDASDYMPTDRNLGELIQDFGKNEDKAAIYLLPAEFIRQWRRFCKATKVTETVAFLPSGFDCPDIRCEHDRVSPPIMA</sequence>
<evidence type="ECO:0000256" key="5">
    <source>
        <dbReference type="ARBA" id="ARBA00022786"/>
    </source>
</evidence>
<keyword evidence="11" id="KW-1185">Reference proteome</keyword>
<dbReference type="SUPFAM" id="SSF54001">
    <property type="entry name" value="Cysteine proteinases"/>
    <property type="match status" value="1"/>
</dbReference>
<feature type="compositionally biased region" description="Basic residues" evidence="8">
    <location>
        <begin position="381"/>
        <end position="391"/>
    </location>
</feature>
<dbReference type="Gene3D" id="3.90.70.10">
    <property type="entry name" value="Cysteine proteinases"/>
    <property type="match status" value="1"/>
</dbReference>
<dbReference type="Proteomes" id="UP000278807">
    <property type="component" value="Unassembled WGS sequence"/>
</dbReference>
<dbReference type="InterPro" id="IPR001394">
    <property type="entry name" value="Peptidase_C19_UCH"/>
</dbReference>
<comment type="catalytic activity">
    <reaction evidence="1">
        <text>Thiol-dependent hydrolysis of ester, thioester, amide, peptide and isopeptide bonds formed by the C-terminal Gly of ubiquitin (a 76-residue protein attached to proteins as an intracellular targeting signal).</text>
        <dbReference type="EC" id="3.4.19.12"/>
    </reaction>
</comment>
<protein>
    <recommendedName>
        <fullName evidence="3">ubiquitinyl hydrolase 1</fullName>
        <ecNumber evidence="3">3.4.19.12</ecNumber>
    </recommendedName>
</protein>
<reference evidence="12" key="1">
    <citation type="submission" date="2017-02" db="UniProtKB">
        <authorList>
            <consortium name="WormBaseParasite"/>
        </authorList>
    </citation>
    <scope>IDENTIFICATION</scope>
</reference>
<organism evidence="12">
    <name type="scientific">Rodentolepis nana</name>
    <name type="common">Dwarf tapeworm</name>
    <name type="synonym">Hymenolepis nana</name>
    <dbReference type="NCBI Taxonomy" id="102285"/>
    <lineage>
        <taxon>Eukaryota</taxon>
        <taxon>Metazoa</taxon>
        <taxon>Spiralia</taxon>
        <taxon>Lophotrochozoa</taxon>
        <taxon>Platyhelminthes</taxon>
        <taxon>Cestoda</taxon>
        <taxon>Eucestoda</taxon>
        <taxon>Cyclophyllidea</taxon>
        <taxon>Hymenolepididae</taxon>
        <taxon>Rodentolepis</taxon>
    </lineage>
</organism>
<dbReference type="GO" id="GO:0006508">
    <property type="term" value="P:proteolysis"/>
    <property type="evidence" value="ECO:0007669"/>
    <property type="project" value="UniProtKB-KW"/>
</dbReference>
<dbReference type="OrthoDB" id="289038at2759"/>
<dbReference type="Pfam" id="PF00443">
    <property type="entry name" value="UCH"/>
    <property type="match status" value="1"/>
</dbReference>
<dbReference type="GO" id="GO:0005634">
    <property type="term" value="C:nucleus"/>
    <property type="evidence" value="ECO:0007669"/>
    <property type="project" value="UniProtKB-SubCell"/>
</dbReference>
<evidence type="ECO:0000259" key="9">
    <source>
        <dbReference type="PROSITE" id="PS50235"/>
    </source>
</evidence>
<evidence type="ECO:0000256" key="8">
    <source>
        <dbReference type="SAM" id="MobiDB-lite"/>
    </source>
</evidence>
<keyword evidence="6" id="KW-0378">Hydrolase</keyword>
<dbReference type="InterPro" id="IPR028889">
    <property type="entry name" value="USP"/>
</dbReference>
<evidence type="ECO:0000313" key="11">
    <source>
        <dbReference type="Proteomes" id="UP000278807"/>
    </source>
</evidence>
<evidence type="ECO:0000256" key="7">
    <source>
        <dbReference type="ARBA" id="ARBA00022807"/>
    </source>
</evidence>
<evidence type="ECO:0000256" key="1">
    <source>
        <dbReference type="ARBA" id="ARBA00000707"/>
    </source>
</evidence>
<evidence type="ECO:0000313" key="12">
    <source>
        <dbReference type="WBParaSite" id="HNAJ_0001132001-mRNA-1"/>
    </source>
</evidence>
<evidence type="ECO:0000256" key="2">
    <source>
        <dbReference type="ARBA" id="ARBA00009085"/>
    </source>
</evidence>
<reference evidence="10 11" key="2">
    <citation type="submission" date="2018-11" db="EMBL/GenBank/DDBJ databases">
        <authorList>
            <consortium name="Pathogen Informatics"/>
        </authorList>
    </citation>
    <scope>NUCLEOTIDE SEQUENCE [LARGE SCALE GENOMIC DNA]</scope>
</reference>
<dbReference type="PANTHER" id="PTHR24006:SF722">
    <property type="entry name" value="UBIQUITIN CARBOXYL-TERMINAL HYDROLASE 48"/>
    <property type="match status" value="1"/>
</dbReference>
<name>A0A0R3TU96_RODNA</name>
<gene>
    <name evidence="10" type="ORF">HNAJ_LOCUS11310</name>
</gene>
<evidence type="ECO:0000256" key="3">
    <source>
        <dbReference type="ARBA" id="ARBA00012759"/>
    </source>
</evidence>
<evidence type="ECO:0000256" key="4">
    <source>
        <dbReference type="ARBA" id="ARBA00022670"/>
    </source>
</evidence>
<dbReference type="EC" id="3.4.19.12" evidence="3"/>
<keyword evidence="4" id="KW-0645">Protease</keyword>
<feature type="domain" description="USP" evidence="9">
    <location>
        <begin position="81"/>
        <end position="367"/>
    </location>
</feature>
<dbReference type="InterPro" id="IPR050164">
    <property type="entry name" value="Peptidase_C19"/>
</dbReference>
<dbReference type="GO" id="GO:0005829">
    <property type="term" value="C:cytosol"/>
    <property type="evidence" value="ECO:0007669"/>
    <property type="project" value="TreeGrafter"/>
</dbReference>
<proteinExistence type="inferred from homology"/>
<dbReference type="PANTHER" id="PTHR24006">
    <property type="entry name" value="UBIQUITIN CARBOXYL-TERMINAL HYDROLASE"/>
    <property type="match status" value="1"/>
</dbReference>
<dbReference type="WBParaSite" id="HNAJ_0001132001-mRNA-1">
    <property type="protein sequence ID" value="HNAJ_0001132001-mRNA-1"/>
    <property type="gene ID" value="HNAJ_0001132001"/>
</dbReference>
<feature type="compositionally biased region" description="Basic and acidic residues" evidence="8">
    <location>
        <begin position="392"/>
        <end position="404"/>
    </location>
</feature>
<dbReference type="GO" id="GO:0004843">
    <property type="term" value="F:cysteine-type deubiquitinase activity"/>
    <property type="evidence" value="ECO:0007669"/>
    <property type="project" value="UniProtKB-EC"/>
</dbReference>
<dbReference type="AlphaFoldDB" id="A0A0R3TU96"/>
<evidence type="ECO:0000313" key="10">
    <source>
        <dbReference type="EMBL" id="VDO10115.1"/>
    </source>
</evidence>
<dbReference type="EMBL" id="UZAE01013500">
    <property type="protein sequence ID" value="VDO10115.1"/>
    <property type="molecule type" value="Genomic_DNA"/>
</dbReference>